<evidence type="ECO:0000313" key="1">
    <source>
        <dbReference type="EMBL" id="CDJ31972.1"/>
    </source>
</evidence>
<evidence type="ECO:0000313" key="2">
    <source>
        <dbReference type="Proteomes" id="UP000030744"/>
    </source>
</evidence>
<dbReference type="Proteomes" id="UP000030744">
    <property type="component" value="Unassembled WGS sequence"/>
</dbReference>
<dbReference type="GeneID" id="25381639"/>
<reference evidence="1" key="2">
    <citation type="submission" date="2013-10" db="EMBL/GenBank/DDBJ databases">
        <authorList>
            <person name="Aslett M."/>
        </authorList>
    </citation>
    <scope>NUCLEOTIDE SEQUENCE [LARGE SCALE GENOMIC DNA]</scope>
    <source>
        <strain evidence="1">Houghton</strain>
    </source>
</reference>
<name>U6K708_9EIME</name>
<accession>U6K708</accession>
<dbReference type="RefSeq" id="XP_013354537.1">
    <property type="nucleotide sequence ID" value="XM_013499083.1"/>
</dbReference>
<dbReference type="EMBL" id="HG683738">
    <property type="protein sequence ID" value="CDJ31972.1"/>
    <property type="molecule type" value="Genomic_DNA"/>
</dbReference>
<gene>
    <name evidence="1" type="ORF">EMH_0071290</name>
</gene>
<sequence>MRKVCTATGELLHPSTGIRICVVVRSMEREMFCFVEELKPVLQSGLENRDRRAVGRAAVVALCVIDSNEMNCKAG</sequence>
<keyword evidence="2" id="KW-1185">Reference proteome</keyword>
<organism evidence="1 2">
    <name type="scientific">Eimeria mitis</name>
    <dbReference type="NCBI Taxonomy" id="44415"/>
    <lineage>
        <taxon>Eukaryota</taxon>
        <taxon>Sar</taxon>
        <taxon>Alveolata</taxon>
        <taxon>Apicomplexa</taxon>
        <taxon>Conoidasida</taxon>
        <taxon>Coccidia</taxon>
        <taxon>Eucoccidiorida</taxon>
        <taxon>Eimeriorina</taxon>
        <taxon>Eimeriidae</taxon>
        <taxon>Eimeria</taxon>
    </lineage>
</organism>
<dbReference type="AlphaFoldDB" id="U6K708"/>
<reference evidence="1" key="1">
    <citation type="submission" date="2013-10" db="EMBL/GenBank/DDBJ databases">
        <title>Genomic analysis of the causative agents of coccidiosis in chickens.</title>
        <authorList>
            <person name="Reid A.J."/>
            <person name="Blake D."/>
            <person name="Billington K."/>
            <person name="Browne H."/>
            <person name="Dunn M."/>
            <person name="Hung S."/>
            <person name="Kawahara F."/>
            <person name="Miranda-Saavedra D."/>
            <person name="Mourier T."/>
            <person name="Nagra H."/>
            <person name="Otto T.D."/>
            <person name="Rawlings N."/>
            <person name="Sanchez A."/>
            <person name="Sanders M."/>
            <person name="Subramaniam C."/>
            <person name="Tay Y."/>
            <person name="Dear P."/>
            <person name="Doerig C."/>
            <person name="Gruber A."/>
            <person name="Parkinson J."/>
            <person name="Shirley M."/>
            <person name="Wan K.L."/>
            <person name="Berriman M."/>
            <person name="Tomley F."/>
            <person name="Pain A."/>
        </authorList>
    </citation>
    <scope>NUCLEOTIDE SEQUENCE [LARGE SCALE GENOMIC DNA]</scope>
    <source>
        <strain evidence="1">Houghton</strain>
    </source>
</reference>
<protein>
    <submittedName>
        <fullName evidence="1">Uncharacterized protein</fullName>
    </submittedName>
</protein>
<dbReference type="VEuPathDB" id="ToxoDB:EMH_0071290"/>
<proteinExistence type="predicted"/>